<proteinExistence type="predicted"/>
<feature type="compositionally biased region" description="Basic residues" evidence="1">
    <location>
        <begin position="1"/>
        <end position="12"/>
    </location>
</feature>
<evidence type="ECO:0000256" key="1">
    <source>
        <dbReference type="SAM" id="MobiDB-lite"/>
    </source>
</evidence>
<accession>A0A841DEI4</accession>
<gene>
    <name evidence="2" type="ORF">FHS22_005777</name>
</gene>
<comment type="caution">
    <text evidence="2">The sequence shown here is derived from an EMBL/GenBank/DDBJ whole genome shotgun (WGS) entry which is preliminary data.</text>
</comment>
<dbReference type="AlphaFoldDB" id="A0A841DEI4"/>
<dbReference type="EMBL" id="JACHJJ010000024">
    <property type="protein sequence ID" value="MBB5966485.1"/>
    <property type="molecule type" value="Genomic_DNA"/>
</dbReference>
<name>A0A841DEI4_PLAVE</name>
<sequence>MAQKTPRNRPKKPTPPLMSISFSKSGSLSRAEETLPEITEDIELVVVEKFKVGLLDIGGPTLGALERGDRWPDVETTIGGSQLGIELAEVIDRKLAKQVETQRWYAAEVRKALGKDVERLQGFVVQLDDYHQNPPYPRPHSVAAIDLVANIAEHVREVINDVQSLPLTSLARTYTWQDAPTEPRIGASFSRGLWPTEQPGPRIFFSHSFPIPEDKWRKQLWTTIENKLKKRYTKYNGELWLLTYSLIGIVDDLQIGYAREQLTSASWMPFDKIMWAYPYPETDYAHVEQIFPASA</sequence>
<evidence type="ECO:0000313" key="3">
    <source>
        <dbReference type="Proteomes" id="UP000562352"/>
    </source>
</evidence>
<dbReference type="RefSeq" id="WP_184946641.1">
    <property type="nucleotide sequence ID" value="NZ_BAAAWZ010000004.1"/>
</dbReference>
<evidence type="ECO:0000313" key="2">
    <source>
        <dbReference type="EMBL" id="MBB5966485.1"/>
    </source>
</evidence>
<reference evidence="2 3" key="1">
    <citation type="submission" date="2020-08" db="EMBL/GenBank/DDBJ databases">
        <title>Genomic Encyclopedia of Type Strains, Phase III (KMG-III): the genomes of soil and plant-associated and newly described type strains.</title>
        <authorList>
            <person name="Whitman W."/>
        </authorList>
    </citation>
    <scope>NUCLEOTIDE SEQUENCE [LARGE SCALE GENOMIC DNA]</scope>
    <source>
        <strain evidence="2 3">CECT 3303</strain>
    </source>
</reference>
<feature type="region of interest" description="Disordered" evidence="1">
    <location>
        <begin position="1"/>
        <end position="25"/>
    </location>
</feature>
<keyword evidence="3" id="KW-1185">Reference proteome</keyword>
<protein>
    <submittedName>
        <fullName evidence="2">Uncharacterized protein</fullName>
    </submittedName>
</protein>
<dbReference type="Proteomes" id="UP000562352">
    <property type="component" value="Unassembled WGS sequence"/>
</dbReference>
<organism evidence="2 3">
    <name type="scientific">Planomonospora venezuelensis</name>
    <dbReference type="NCBI Taxonomy" id="1999"/>
    <lineage>
        <taxon>Bacteria</taxon>
        <taxon>Bacillati</taxon>
        <taxon>Actinomycetota</taxon>
        <taxon>Actinomycetes</taxon>
        <taxon>Streptosporangiales</taxon>
        <taxon>Streptosporangiaceae</taxon>
        <taxon>Planomonospora</taxon>
    </lineage>
</organism>